<dbReference type="STRING" id="86166.TAGGR_11257"/>
<dbReference type="Pfam" id="PF00528">
    <property type="entry name" value="BPD_transp_1"/>
    <property type="match status" value="1"/>
</dbReference>
<evidence type="ECO:0000256" key="1">
    <source>
        <dbReference type="ARBA" id="ARBA00004651"/>
    </source>
</evidence>
<dbReference type="PANTHER" id="PTHR30465">
    <property type="entry name" value="INNER MEMBRANE ABC TRANSPORTER"/>
    <property type="match status" value="1"/>
</dbReference>
<evidence type="ECO:0000256" key="4">
    <source>
        <dbReference type="ARBA" id="ARBA00022692"/>
    </source>
</evidence>
<comment type="subcellular location">
    <subcellularLocation>
        <location evidence="1 7">Cell membrane</location>
        <topology evidence="1 7">Multi-pass membrane protein</topology>
    </subcellularLocation>
</comment>
<keyword evidence="10" id="KW-1185">Reference proteome</keyword>
<dbReference type="InterPro" id="IPR045621">
    <property type="entry name" value="BPD_transp_1_N"/>
</dbReference>
<dbReference type="SUPFAM" id="SSF161098">
    <property type="entry name" value="MetI-like"/>
    <property type="match status" value="1"/>
</dbReference>
<keyword evidence="2 7" id="KW-0813">Transport</keyword>
<dbReference type="Gene3D" id="1.10.3720.10">
    <property type="entry name" value="MetI-like"/>
    <property type="match status" value="1"/>
</dbReference>
<dbReference type="PANTHER" id="PTHR30465:SF0">
    <property type="entry name" value="OLIGOPEPTIDE TRANSPORT SYSTEM PERMEASE PROTEIN APPB"/>
    <property type="match status" value="1"/>
</dbReference>
<accession>A0A0U9HVY6</accession>
<organism evidence="9 10">
    <name type="scientific">Thermodesulfovibrio aggregans</name>
    <dbReference type="NCBI Taxonomy" id="86166"/>
    <lineage>
        <taxon>Bacteria</taxon>
        <taxon>Pseudomonadati</taxon>
        <taxon>Nitrospirota</taxon>
        <taxon>Thermodesulfovibrionia</taxon>
        <taxon>Thermodesulfovibrionales</taxon>
        <taxon>Thermodesulfovibrionaceae</taxon>
        <taxon>Thermodesulfovibrio</taxon>
    </lineage>
</organism>
<dbReference type="Proteomes" id="UP000054976">
    <property type="component" value="Unassembled WGS sequence"/>
</dbReference>
<dbReference type="InterPro" id="IPR000515">
    <property type="entry name" value="MetI-like"/>
</dbReference>
<evidence type="ECO:0000256" key="7">
    <source>
        <dbReference type="RuleBase" id="RU363032"/>
    </source>
</evidence>
<dbReference type="PROSITE" id="PS50928">
    <property type="entry name" value="ABC_TM1"/>
    <property type="match status" value="1"/>
</dbReference>
<dbReference type="EMBL" id="BCNO01000001">
    <property type="protein sequence ID" value="GAQ95057.1"/>
    <property type="molecule type" value="Genomic_DNA"/>
</dbReference>
<keyword evidence="3" id="KW-1003">Cell membrane</keyword>
<evidence type="ECO:0000259" key="8">
    <source>
        <dbReference type="PROSITE" id="PS50928"/>
    </source>
</evidence>
<protein>
    <submittedName>
        <fullName evidence="9">Peptide/nickel transport system permease protein</fullName>
    </submittedName>
</protein>
<feature type="transmembrane region" description="Helical" evidence="7">
    <location>
        <begin position="290"/>
        <end position="316"/>
    </location>
</feature>
<dbReference type="OrthoDB" id="9778910at2"/>
<evidence type="ECO:0000256" key="6">
    <source>
        <dbReference type="ARBA" id="ARBA00023136"/>
    </source>
</evidence>
<evidence type="ECO:0000256" key="5">
    <source>
        <dbReference type="ARBA" id="ARBA00022989"/>
    </source>
</evidence>
<sequence>MLFYLLRRFLLMIPILFGITFICFIVINLAPGSPASFTEELSPKASPEAMEALKKLYGLDRPIHERYLNWLRMVITMDLGKSFVDGRPVKEKIKERLPITVTLNMLSLLLILVVSIPIGVYSALKPGSFFDRALTVFVFTGFSVPTFWIALLAMIVFGVNLGLLPISGIQSIGAETLPFHERIIDWIKHLILPVTIMSFAGLAGMSRYTRSSMLEVLRQDFIRTARAKGLPERVVIMKHALRNALLPVVTLLGLAIPGLIGGSVIFESIFSIPGMGQLFYASAMARDYPTIMGILLIGALLTLIGNLLADIAYFIVDPRIRVKGDV</sequence>
<evidence type="ECO:0000313" key="9">
    <source>
        <dbReference type="EMBL" id="GAQ95057.1"/>
    </source>
</evidence>
<dbReference type="Pfam" id="PF19300">
    <property type="entry name" value="BPD_transp_1_N"/>
    <property type="match status" value="1"/>
</dbReference>
<feature type="transmembrane region" description="Helical" evidence="7">
    <location>
        <begin position="186"/>
        <end position="205"/>
    </location>
</feature>
<keyword evidence="6 7" id="KW-0472">Membrane</keyword>
<feature type="transmembrane region" description="Helical" evidence="7">
    <location>
        <begin position="9"/>
        <end position="30"/>
    </location>
</feature>
<dbReference type="CDD" id="cd06261">
    <property type="entry name" value="TM_PBP2"/>
    <property type="match status" value="1"/>
</dbReference>
<evidence type="ECO:0000256" key="2">
    <source>
        <dbReference type="ARBA" id="ARBA00022448"/>
    </source>
</evidence>
<gene>
    <name evidence="9" type="ORF">TAGGR_11257</name>
</gene>
<dbReference type="AlphaFoldDB" id="A0A0U9HVY6"/>
<dbReference type="RefSeq" id="WP_059176455.1">
    <property type="nucleotide sequence ID" value="NZ_BCNO01000001.1"/>
</dbReference>
<comment type="caution">
    <text evidence="9">The sequence shown here is derived from an EMBL/GenBank/DDBJ whole genome shotgun (WGS) entry which is preliminary data.</text>
</comment>
<evidence type="ECO:0000256" key="3">
    <source>
        <dbReference type="ARBA" id="ARBA00022475"/>
    </source>
</evidence>
<dbReference type="GO" id="GO:0055085">
    <property type="term" value="P:transmembrane transport"/>
    <property type="evidence" value="ECO:0007669"/>
    <property type="project" value="InterPro"/>
</dbReference>
<feature type="domain" description="ABC transmembrane type-1" evidence="8">
    <location>
        <begin position="97"/>
        <end position="309"/>
    </location>
</feature>
<dbReference type="GO" id="GO:0005886">
    <property type="term" value="C:plasma membrane"/>
    <property type="evidence" value="ECO:0007669"/>
    <property type="project" value="UniProtKB-SubCell"/>
</dbReference>
<comment type="similarity">
    <text evidence="7">Belongs to the binding-protein-dependent transport system permease family.</text>
</comment>
<proteinExistence type="inferred from homology"/>
<keyword evidence="4 7" id="KW-0812">Transmembrane</keyword>
<name>A0A0U9HVY6_9BACT</name>
<feature type="transmembrane region" description="Helical" evidence="7">
    <location>
        <begin position="244"/>
        <end position="270"/>
    </location>
</feature>
<feature type="transmembrane region" description="Helical" evidence="7">
    <location>
        <begin position="105"/>
        <end position="124"/>
    </location>
</feature>
<keyword evidence="5 7" id="KW-1133">Transmembrane helix</keyword>
<dbReference type="InterPro" id="IPR035906">
    <property type="entry name" value="MetI-like_sf"/>
</dbReference>
<feature type="transmembrane region" description="Helical" evidence="7">
    <location>
        <begin position="136"/>
        <end position="166"/>
    </location>
</feature>
<evidence type="ECO:0000313" key="10">
    <source>
        <dbReference type="Proteomes" id="UP000054976"/>
    </source>
</evidence>
<reference evidence="10" key="1">
    <citation type="submission" date="2016-01" db="EMBL/GenBank/DDBJ databases">
        <title>Draft genome sequence of Thermodesulfovibrio aggregans strain TGE-P1.</title>
        <authorList>
            <person name="Sekiguchi Y."/>
            <person name="Ohashi A."/>
            <person name="Matsuura N."/>
            <person name="Tourlousse M.D."/>
        </authorList>
    </citation>
    <scope>NUCLEOTIDE SEQUENCE [LARGE SCALE GENOMIC DNA]</scope>
    <source>
        <strain evidence="10">TGE-P1</strain>
    </source>
</reference>